<feature type="transmembrane region" description="Helical" evidence="2">
    <location>
        <begin position="36"/>
        <end position="52"/>
    </location>
</feature>
<gene>
    <name evidence="3" type="ORF">MNB_SV-6-1382</name>
</gene>
<feature type="transmembrane region" description="Helical" evidence="2">
    <location>
        <begin position="161"/>
        <end position="178"/>
    </location>
</feature>
<dbReference type="InterPro" id="IPR043130">
    <property type="entry name" value="CDP-OH_PTrfase_TM_dom"/>
</dbReference>
<organism evidence="3">
    <name type="scientific">hydrothermal vent metagenome</name>
    <dbReference type="NCBI Taxonomy" id="652676"/>
    <lineage>
        <taxon>unclassified sequences</taxon>
        <taxon>metagenomes</taxon>
        <taxon>ecological metagenomes</taxon>
    </lineage>
</organism>
<dbReference type="InterPro" id="IPR048254">
    <property type="entry name" value="CDP_ALCOHOL_P_TRANSF_CS"/>
</dbReference>
<sequence>MGLFDKNDRFNAANLISFGNIAAGVVAIYFIVQGNFFVAIVLAWIAGALDIADGKVARRYHLSTEFGIQLDSFADFLSFVVMPSFLLFYALKGGSEMSAIGEAIVGAIFIFYIISGLRRLIEFNLKVDAGEVAKYFEGVPTPLGAILLWILYLLFSYEVISSAYIIALLVVAIAWALNSKLKIPHP</sequence>
<feature type="transmembrane region" description="Helical" evidence="2">
    <location>
        <begin position="97"/>
        <end position="114"/>
    </location>
</feature>
<dbReference type="Gene3D" id="1.20.120.1760">
    <property type="match status" value="1"/>
</dbReference>
<keyword evidence="1 3" id="KW-0808">Transferase</keyword>
<evidence type="ECO:0000256" key="1">
    <source>
        <dbReference type="ARBA" id="ARBA00022679"/>
    </source>
</evidence>
<keyword evidence="2" id="KW-0812">Transmembrane</keyword>
<dbReference type="GO" id="GO:0016020">
    <property type="term" value="C:membrane"/>
    <property type="evidence" value="ECO:0007669"/>
    <property type="project" value="InterPro"/>
</dbReference>
<keyword evidence="2" id="KW-1133">Transmembrane helix</keyword>
<reference evidence="3" key="1">
    <citation type="submission" date="2016-10" db="EMBL/GenBank/DDBJ databases">
        <authorList>
            <person name="de Groot N.N."/>
        </authorList>
    </citation>
    <scope>NUCLEOTIDE SEQUENCE</scope>
</reference>
<dbReference type="EMBL" id="FPHC01000012">
    <property type="protein sequence ID" value="SFV50449.1"/>
    <property type="molecule type" value="Genomic_DNA"/>
</dbReference>
<dbReference type="GO" id="GO:0008654">
    <property type="term" value="P:phospholipid biosynthetic process"/>
    <property type="evidence" value="ECO:0007669"/>
    <property type="project" value="InterPro"/>
</dbReference>
<accession>A0A1W1BAD1</accession>
<feature type="transmembrane region" description="Helical" evidence="2">
    <location>
        <begin position="73"/>
        <end position="91"/>
    </location>
</feature>
<evidence type="ECO:0000256" key="2">
    <source>
        <dbReference type="SAM" id="Phobius"/>
    </source>
</evidence>
<dbReference type="Pfam" id="PF01066">
    <property type="entry name" value="CDP-OH_P_transf"/>
    <property type="match status" value="1"/>
</dbReference>
<evidence type="ECO:0000313" key="3">
    <source>
        <dbReference type="EMBL" id="SFV50449.1"/>
    </source>
</evidence>
<dbReference type="EC" id="2.7.8.8" evidence="3"/>
<dbReference type="InterPro" id="IPR000462">
    <property type="entry name" value="CDP-OH_P_trans"/>
</dbReference>
<name>A0A1W1BAD1_9ZZZZ</name>
<protein>
    <submittedName>
        <fullName evidence="3">CDP-diacylglycerol--serine O-phosphatidyltransferase</fullName>
        <ecNumber evidence="3">2.7.8.8</ecNumber>
    </submittedName>
</protein>
<dbReference type="AlphaFoldDB" id="A0A1W1BAD1"/>
<dbReference type="GO" id="GO:0003882">
    <property type="term" value="F:CDP-diacylglycerol-serine O-phosphatidyltransferase activity"/>
    <property type="evidence" value="ECO:0007669"/>
    <property type="project" value="UniProtKB-EC"/>
</dbReference>
<dbReference type="PROSITE" id="PS00379">
    <property type="entry name" value="CDP_ALCOHOL_P_TRANSF"/>
    <property type="match status" value="1"/>
</dbReference>
<keyword evidence="2" id="KW-0472">Membrane</keyword>
<feature type="transmembrane region" description="Helical" evidence="2">
    <location>
        <begin position="12"/>
        <end position="30"/>
    </location>
</feature>
<feature type="transmembrane region" description="Helical" evidence="2">
    <location>
        <begin position="135"/>
        <end position="155"/>
    </location>
</feature>
<proteinExistence type="predicted"/>